<feature type="compositionally biased region" description="Gly residues" evidence="8">
    <location>
        <begin position="528"/>
        <end position="542"/>
    </location>
</feature>
<evidence type="ECO:0000256" key="3">
    <source>
        <dbReference type="ARBA" id="ARBA00022676"/>
    </source>
</evidence>
<dbReference type="InterPro" id="IPR056785">
    <property type="entry name" value="YkcA/B-like_C"/>
</dbReference>
<evidence type="ECO:0000256" key="5">
    <source>
        <dbReference type="ARBA" id="ARBA00022692"/>
    </source>
</evidence>
<feature type="compositionally biased region" description="Basic and acidic residues" evidence="8">
    <location>
        <begin position="1"/>
        <end position="25"/>
    </location>
</feature>
<evidence type="ECO:0000313" key="13">
    <source>
        <dbReference type="Proteomes" id="UP000321234"/>
    </source>
</evidence>
<reference evidence="12 13" key="1">
    <citation type="submission" date="2019-07" db="EMBL/GenBank/DDBJ databases">
        <title>Quadrisphaera sp. strain DD2A genome sequencing and assembly.</title>
        <authorList>
            <person name="Kim I."/>
        </authorList>
    </citation>
    <scope>NUCLEOTIDE SEQUENCE [LARGE SCALE GENOMIC DNA]</scope>
    <source>
        <strain evidence="12 13">DD2A</strain>
    </source>
</reference>
<dbReference type="GO" id="GO:0005886">
    <property type="term" value="C:plasma membrane"/>
    <property type="evidence" value="ECO:0007669"/>
    <property type="project" value="UniProtKB-SubCell"/>
</dbReference>
<dbReference type="PANTHER" id="PTHR33908">
    <property type="entry name" value="MANNOSYLTRANSFERASE YKCB-RELATED"/>
    <property type="match status" value="1"/>
</dbReference>
<feature type="compositionally biased region" description="Gly residues" evidence="8">
    <location>
        <begin position="549"/>
        <end position="576"/>
    </location>
</feature>
<keyword evidence="7 9" id="KW-0472">Membrane</keyword>
<organism evidence="12 13">
    <name type="scientific">Quadrisphaera setariae</name>
    <dbReference type="NCBI Taxonomy" id="2593304"/>
    <lineage>
        <taxon>Bacteria</taxon>
        <taxon>Bacillati</taxon>
        <taxon>Actinomycetota</taxon>
        <taxon>Actinomycetes</taxon>
        <taxon>Kineosporiales</taxon>
        <taxon>Kineosporiaceae</taxon>
        <taxon>Quadrisphaera</taxon>
    </lineage>
</organism>
<name>A0A5C8Z200_9ACTN</name>
<feature type="transmembrane region" description="Helical" evidence="9">
    <location>
        <begin position="446"/>
        <end position="470"/>
    </location>
</feature>
<dbReference type="OrthoDB" id="5241882at2"/>
<evidence type="ECO:0000256" key="2">
    <source>
        <dbReference type="ARBA" id="ARBA00022475"/>
    </source>
</evidence>
<dbReference type="GO" id="GO:0016763">
    <property type="term" value="F:pentosyltransferase activity"/>
    <property type="evidence" value="ECO:0007669"/>
    <property type="project" value="TreeGrafter"/>
</dbReference>
<feature type="transmembrane region" description="Helical" evidence="9">
    <location>
        <begin position="337"/>
        <end position="356"/>
    </location>
</feature>
<dbReference type="GO" id="GO:0009103">
    <property type="term" value="P:lipopolysaccharide biosynthetic process"/>
    <property type="evidence" value="ECO:0007669"/>
    <property type="project" value="UniProtKB-ARBA"/>
</dbReference>
<accession>A0A5C8Z200</accession>
<evidence type="ECO:0000256" key="6">
    <source>
        <dbReference type="ARBA" id="ARBA00022989"/>
    </source>
</evidence>
<evidence type="ECO:0000256" key="4">
    <source>
        <dbReference type="ARBA" id="ARBA00022679"/>
    </source>
</evidence>
<comment type="caution">
    <text evidence="12">The sequence shown here is derived from an EMBL/GenBank/DDBJ whole genome shotgun (WGS) entry which is preliminary data.</text>
</comment>
<keyword evidence="13" id="KW-1185">Reference proteome</keyword>
<evidence type="ECO:0000259" key="10">
    <source>
        <dbReference type="Pfam" id="PF13231"/>
    </source>
</evidence>
<dbReference type="PANTHER" id="PTHR33908:SF3">
    <property type="entry name" value="UNDECAPRENYL PHOSPHATE-ALPHA-4-AMINO-4-DEOXY-L-ARABINOSE ARABINOSYL TRANSFERASE"/>
    <property type="match status" value="1"/>
</dbReference>
<sequence>MSYTADRADDASLREKSADGADRAGRGAQRRGPWGWVTSRRDDGPAWERPALLALLVAAAVTYLVTLGSSGWANSFYSAAVQAGSVSWKAFLFGSSDGGNSITVDKPPASLWVMALSVRIFGLSSWAILVPQALMGVATTGVLYAAVRRHSTAGAALLSGVVLLLTPVAALMFRFNNPDALLVLLMTLAAYTVLRALEGGRTRWLLAAGALVGLGFLTKQLQVFLVLPALGATYLFFGPRRAGARVLQLLAAGAALLVSAGWWVALVELWPASSRPYVGGSTDNSFLGLTLGYNGLGRLTGEETGSVGGGGGGGGGTGMWGETGITRLFTAEFGGQIAWLVPAALVMAVVALVLLRRRPRLDGQRAQVVLWLTWLLVTGLVFSFMSGIIHAYYSVALAPAVAALVGVSASLLWRERARPLALAGLAVATAGTAVWSFVLLSRSSDFLPWLSWVVLVVGVLAAVGLVASALRPSVTKVVAGLALAASLAGPLACTVQTVATPHTGSIVSAGPTVAGAMGGFGGGGMRGGFPGGQTGTAPGGTGTTTTPGAAGGTAAGGTAAAGGGSTGRTGGAGGGMGGLLNGSTPSAELVTLLEQDASSYTWVAATVGANNAAGYQLATQEPVMPIGGFNGTDASPTLEQFQAWVAEGKIHYFVPGRTGGEGQGTAAQITSWVEATFTAQTVGSTTVYDLTTGS</sequence>
<feature type="transmembrane region" description="Helical" evidence="9">
    <location>
        <begin position="126"/>
        <end position="147"/>
    </location>
</feature>
<evidence type="ECO:0000313" key="12">
    <source>
        <dbReference type="EMBL" id="TXR51279.1"/>
    </source>
</evidence>
<feature type="transmembrane region" description="Helical" evidence="9">
    <location>
        <begin position="368"/>
        <end position="385"/>
    </location>
</feature>
<evidence type="ECO:0000256" key="1">
    <source>
        <dbReference type="ARBA" id="ARBA00004651"/>
    </source>
</evidence>
<feature type="transmembrane region" description="Helical" evidence="9">
    <location>
        <begin position="153"/>
        <end position="173"/>
    </location>
</feature>
<keyword evidence="4 12" id="KW-0808">Transferase</keyword>
<dbReference type="InterPro" id="IPR050297">
    <property type="entry name" value="LipidA_mod_glycosyltrf_83"/>
</dbReference>
<keyword evidence="6 9" id="KW-1133">Transmembrane helix</keyword>
<keyword evidence="2" id="KW-1003">Cell membrane</keyword>
<evidence type="ECO:0000256" key="7">
    <source>
        <dbReference type="ARBA" id="ARBA00023136"/>
    </source>
</evidence>
<evidence type="ECO:0000259" key="11">
    <source>
        <dbReference type="Pfam" id="PF24878"/>
    </source>
</evidence>
<evidence type="ECO:0000256" key="8">
    <source>
        <dbReference type="SAM" id="MobiDB-lite"/>
    </source>
</evidence>
<dbReference type="Pfam" id="PF13231">
    <property type="entry name" value="PMT_2"/>
    <property type="match status" value="1"/>
</dbReference>
<gene>
    <name evidence="12" type="ORF">FMM08_22665</name>
</gene>
<feature type="transmembrane region" description="Helical" evidence="9">
    <location>
        <begin position="51"/>
        <end position="73"/>
    </location>
</feature>
<feature type="region of interest" description="Disordered" evidence="8">
    <location>
        <begin position="528"/>
        <end position="576"/>
    </location>
</feature>
<evidence type="ECO:0000256" key="9">
    <source>
        <dbReference type="SAM" id="Phobius"/>
    </source>
</evidence>
<feature type="region of interest" description="Disordered" evidence="8">
    <location>
        <begin position="1"/>
        <end position="39"/>
    </location>
</feature>
<comment type="subcellular location">
    <subcellularLocation>
        <location evidence="1">Cell membrane</location>
        <topology evidence="1">Multi-pass membrane protein</topology>
    </subcellularLocation>
</comment>
<feature type="transmembrane region" description="Helical" evidence="9">
    <location>
        <begin position="420"/>
        <end position="440"/>
    </location>
</feature>
<proteinExistence type="predicted"/>
<dbReference type="AlphaFoldDB" id="A0A5C8Z200"/>
<feature type="transmembrane region" description="Helical" evidence="9">
    <location>
        <begin position="204"/>
        <end position="237"/>
    </location>
</feature>
<feature type="transmembrane region" description="Helical" evidence="9">
    <location>
        <begin position="249"/>
        <end position="270"/>
    </location>
</feature>
<feature type="transmembrane region" description="Helical" evidence="9">
    <location>
        <begin position="391"/>
        <end position="413"/>
    </location>
</feature>
<feature type="domain" description="Glycosyltransferase RgtA/B/C/D-like" evidence="10">
    <location>
        <begin position="105"/>
        <end position="259"/>
    </location>
</feature>
<dbReference type="Pfam" id="PF24878">
    <property type="entry name" value="YkcB_C"/>
    <property type="match status" value="1"/>
</dbReference>
<dbReference type="GO" id="GO:0010041">
    <property type="term" value="P:response to iron(III) ion"/>
    <property type="evidence" value="ECO:0007669"/>
    <property type="project" value="TreeGrafter"/>
</dbReference>
<dbReference type="InterPro" id="IPR038731">
    <property type="entry name" value="RgtA/B/C-like"/>
</dbReference>
<protein>
    <submittedName>
        <fullName evidence="12">Glycosyltransferase family 39 protein</fullName>
    </submittedName>
</protein>
<feature type="domain" description="Putative mannosyltransferase YkcA/B-like C-terminal" evidence="11">
    <location>
        <begin position="589"/>
        <end position="675"/>
    </location>
</feature>
<dbReference type="EMBL" id="VKAC01000025">
    <property type="protein sequence ID" value="TXR51279.1"/>
    <property type="molecule type" value="Genomic_DNA"/>
</dbReference>
<keyword evidence="3" id="KW-0328">Glycosyltransferase</keyword>
<feature type="transmembrane region" description="Helical" evidence="9">
    <location>
        <begin position="477"/>
        <end position="499"/>
    </location>
</feature>
<dbReference type="Proteomes" id="UP000321234">
    <property type="component" value="Unassembled WGS sequence"/>
</dbReference>
<keyword evidence="5 9" id="KW-0812">Transmembrane</keyword>